<accession>A0A0D1A618</accession>
<reference evidence="2 3" key="1">
    <citation type="submission" date="2013-08" db="EMBL/GenBank/DDBJ databases">
        <title>Lactobacillus wasatchii sp. WDC04, a late gas producing bacteria isolated from aged chedder cheese.</title>
        <authorList>
            <person name="Oberg C.J."/>
            <person name="Culumber M."/>
            <person name="McMahon D.J."/>
            <person name="Broadbent J.R."/>
            <person name="Oberg T.S."/>
            <person name="Ortaki F."/>
        </authorList>
    </citation>
    <scope>NUCLEOTIDE SEQUENCE [LARGE SCALE GENOMIC DNA]</scope>
    <source>
        <strain evidence="2 3">WDC04</strain>
    </source>
</reference>
<organism evidence="2 3">
    <name type="scientific">Paucilactobacillus wasatchensis</name>
    <dbReference type="NCBI Taxonomy" id="1335616"/>
    <lineage>
        <taxon>Bacteria</taxon>
        <taxon>Bacillati</taxon>
        <taxon>Bacillota</taxon>
        <taxon>Bacilli</taxon>
        <taxon>Lactobacillales</taxon>
        <taxon>Lactobacillaceae</taxon>
        <taxon>Paucilactobacillus</taxon>
    </lineage>
</organism>
<keyword evidence="1" id="KW-1133">Transmembrane helix</keyword>
<gene>
    <name evidence="2" type="ORF">WDC_1052</name>
</gene>
<dbReference type="EMBL" id="AWTT01000022">
    <property type="protein sequence ID" value="KIS03360.1"/>
    <property type="molecule type" value="Genomic_DNA"/>
</dbReference>
<feature type="transmembrane region" description="Helical" evidence="1">
    <location>
        <begin position="150"/>
        <end position="171"/>
    </location>
</feature>
<keyword evidence="1" id="KW-0812">Transmembrane</keyword>
<feature type="transmembrane region" description="Helical" evidence="1">
    <location>
        <begin position="125"/>
        <end position="144"/>
    </location>
</feature>
<evidence type="ECO:0000256" key="1">
    <source>
        <dbReference type="SAM" id="Phobius"/>
    </source>
</evidence>
<feature type="transmembrane region" description="Helical" evidence="1">
    <location>
        <begin position="74"/>
        <end position="91"/>
    </location>
</feature>
<evidence type="ECO:0000313" key="2">
    <source>
        <dbReference type="EMBL" id="KIS03360.1"/>
    </source>
</evidence>
<evidence type="ECO:0000313" key="3">
    <source>
        <dbReference type="Proteomes" id="UP000032279"/>
    </source>
</evidence>
<dbReference type="Proteomes" id="UP000032279">
    <property type="component" value="Unassembled WGS sequence"/>
</dbReference>
<name>A0A0D1A618_9LACO</name>
<sequence>MLKSIASQWRAINFRQLVISLFIQSIVWWYVPVSYAGKISTASYGYNLVFLFLFSLTVAASTQLLFSTEFTSRFSLLTIIASFVLAFSGVINGKFVILLMLLLLPAFLFVLQIKPLQLQNEYGWLIYSLLAALMIPTTIFFFITRFLSWTFVWSLIPFWLSFLLFLVPTFLLQRDVKYRLLSLVSGILLIISILFQAITIAHIIAIVLVIAAWLVMQNWPHLTDQYLKYSAWQLIVIILIYL</sequence>
<keyword evidence="1" id="KW-0472">Membrane</keyword>
<dbReference type="STRING" id="1335616.WDC_1052"/>
<keyword evidence="3" id="KW-1185">Reference proteome</keyword>
<dbReference type="OrthoDB" id="2289754at2"/>
<feature type="transmembrane region" description="Helical" evidence="1">
    <location>
        <begin position="183"/>
        <end position="214"/>
    </location>
</feature>
<proteinExistence type="predicted"/>
<dbReference type="AlphaFoldDB" id="A0A0D1A618"/>
<protein>
    <submittedName>
        <fullName evidence="2">Integral membrane protein</fullName>
    </submittedName>
</protein>
<dbReference type="PATRIC" id="fig|1335616.4.peg.1057"/>
<feature type="transmembrane region" description="Helical" evidence="1">
    <location>
        <begin position="43"/>
        <end position="62"/>
    </location>
</feature>
<feature type="transmembrane region" description="Helical" evidence="1">
    <location>
        <begin position="12"/>
        <end position="31"/>
    </location>
</feature>
<dbReference type="RefSeq" id="WP_044010797.1">
    <property type="nucleotide sequence ID" value="NZ_AWTT01000022.1"/>
</dbReference>
<comment type="caution">
    <text evidence="2">The sequence shown here is derived from an EMBL/GenBank/DDBJ whole genome shotgun (WGS) entry which is preliminary data.</text>
</comment>